<evidence type="ECO:0008006" key="3">
    <source>
        <dbReference type="Google" id="ProtNLM"/>
    </source>
</evidence>
<dbReference type="Proteomes" id="UP000581206">
    <property type="component" value="Unassembled WGS sequence"/>
</dbReference>
<accession>A0A7X6KTH3</accession>
<keyword evidence="2" id="KW-1185">Reference proteome</keyword>
<gene>
    <name evidence="1" type="ORF">HGA03_04110</name>
</gene>
<dbReference type="AlphaFoldDB" id="A0A7X6KTH3"/>
<reference evidence="1 2" key="1">
    <citation type="submission" date="2020-04" db="EMBL/GenBank/DDBJ databases">
        <title>MicrobeNet Type strains.</title>
        <authorList>
            <person name="Nicholson A.C."/>
        </authorList>
    </citation>
    <scope>NUCLEOTIDE SEQUENCE [LARGE SCALE GENOMIC DNA]</scope>
    <source>
        <strain evidence="1 2">ATCC BAA-788</strain>
    </source>
</reference>
<evidence type="ECO:0000313" key="2">
    <source>
        <dbReference type="Proteomes" id="UP000581206"/>
    </source>
</evidence>
<dbReference type="EMBL" id="JAAXOX010000002">
    <property type="protein sequence ID" value="NKY21843.1"/>
    <property type="molecule type" value="Genomic_DNA"/>
</dbReference>
<organism evidence="1 2">
    <name type="scientific">Cellulomonas denverensis</name>
    <dbReference type="NCBI Taxonomy" id="264297"/>
    <lineage>
        <taxon>Bacteria</taxon>
        <taxon>Bacillati</taxon>
        <taxon>Actinomycetota</taxon>
        <taxon>Actinomycetes</taxon>
        <taxon>Micrococcales</taxon>
        <taxon>Cellulomonadaceae</taxon>
        <taxon>Cellulomonas</taxon>
    </lineage>
</organism>
<evidence type="ECO:0000313" key="1">
    <source>
        <dbReference type="EMBL" id="NKY21843.1"/>
    </source>
</evidence>
<comment type="caution">
    <text evidence="1">The sequence shown here is derived from an EMBL/GenBank/DDBJ whole genome shotgun (WGS) entry which is preliminary data.</text>
</comment>
<proteinExistence type="predicted"/>
<sequence length="187" mass="20024">MPPPLRPAARDDGLFRPTDLDPIAWQILVHEGALRVVAPGVAMPVRRRPTPAHRAAALHGLLPRGWLLGGATAYWIHVGDAGPTALALISPPGAHRPRNLPGRILHQNVLPARDRTEIAGVPVTTPLRTAVDLACFTEPVAALPRLLRLAGQGVDLQAALNRVAGLGRQRGVVRGDRTLREALRRLG</sequence>
<name>A0A7X6KTH3_9CELL</name>
<protein>
    <recommendedName>
        <fullName evidence="3">AbiEi antitoxin C-terminal domain-containing protein</fullName>
    </recommendedName>
</protein>